<dbReference type="Proteomes" id="UP001649381">
    <property type="component" value="Unassembled WGS sequence"/>
</dbReference>
<keyword evidence="3" id="KW-1185">Reference proteome</keyword>
<dbReference type="Pfam" id="PF13131">
    <property type="entry name" value="DUF3951"/>
    <property type="match status" value="1"/>
</dbReference>
<evidence type="ECO:0000313" key="3">
    <source>
        <dbReference type="Proteomes" id="UP001649381"/>
    </source>
</evidence>
<proteinExistence type="predicted"/>
<gene>
    <name evidence="2" type="ORF">L2716_02500</name>
</gene>
<dbReference type="EMBL" id="JAKIJS010000001">
    <property type="protein sequence ID" value="MCF6136584.1"/>
    <property type="molecule type" value="Genomic_DNA"/>
</dbReference>
<comment type="caution">
    <text evidence="2">The sequence shown here is derived from an EMBL/GenBank/DDBJ whole genome shotgun (WGS) entry which is preliminary data.</text>
</comment>
<keyword evidence="1" id="KW-0472">Membrane</keyword>
<sequence>MNFIPAAIVALRLPILIDILVFIDMYKRFVKKVNITAFYTPFDEIMGQTEVKFHEEQQYVYKEDEEQGDDKDKNKKLFK</sequence>
<accession>A0ABS9GV72</accession>
<name>A0ABS9GV72_9BACL</name>
<evidence type="ECO:0000256" key="1">
    <source>
        <dbReference type="SAM" id="Phobius"/>
    </source>
</evidence>
<keyword evidence="1" id="KW-1133">Transmembrane helix</keyword>
<protein>
    <submittedName>
        <fullName evidence="2">DUF3951 domain-containing protein</fullName>
    </submittedName>
</protein>
<keyword evidence="1" id="KW-0812">Transmembrane</keyword>
<dbReference type="InterPro" id="IPR025028">
    <property type="entry name" value="DUF3951"/>
</dbReference>
<feature type="transmembrane region" description="Helical" evidence="1">
    <location>
        <begin position="6"/>
        <end position="23"/>
    </location>
</feature>
<reference evidence="2 3" key="1">
    <citation type="submission" date="2022-01" db="EMBL/GenBank/DDBJ databases">
        <title>Alkalihalobacillus sp. EGI L200015, a novel bacterium isolated from a salt lake sediment.</title>
        <authorList>
            <person name="Gao L."/>
            <person name="Fang B.-Z."/>
            <person name="Li W.-J."/>
        </authorList>
    </citation>
    <scope>NUCLEOTIDE SEQUENCE [LARGE SCALE GENOMIC DNA]</scope>
    <source>
        <strain evidence="2 3">KCTC 12718</strain>
    </source>
</reference>
<dbReference type="RefSeq" id="WP_236331459.1">
    <property type="nucleotide sequence ID" value="NZ_JAKIJS010000001.1"/>
</dbReference>
<evidence type="ECO:0000313" key="2">
    <source>
        <dbReference type="EMBL" id="MCF6136584.1"/>
    </source>
</evidence>
<organism evidence="2 3">
    <name type="scientific">Pseudalkalibacillus berkeleyi</name>
    <dbReference type="NCBI Taxonomy" id="1069813"/>
    <lineage>
        <taxon>Bacteria</taxon>
        <taxon>Bacillati</taxon>
        <taxon>Bacillota</taxon>
        <taxon>Bacilli</taxon>
        <taxon>Bacillales</taxon>
        <taxon>Fictibacillaceae</taxon>
        <taxon>Pseudalkalibacillus</taxon>
    </lineage>
</organism>